<feature type="domain" description="Conserved oligomeric Golgi complex subunit 2 C-terminal" evidence="2">
    <location>
        <begin position="101"/>
        <end position="227"/>
    </location>
</feature>
<evidence type="ECO:0000256" key="1">
    <source>
        <dbReference type="SAM" id="Coils"/>
    </source>
</evidence>
<accession>A0A0A8L2T8</accession>
<dbReference type="Pfam" id="PF22431">
    <property type="entry name" value="COG2p_C"/>
    <property type="match status" value="1"/>
</dbReference>
<comment type="caution">
    <text evidence="3">The sequence shown here is derived from an EMBL/GenBank/DDBJ whole genome shotgun (WGS) entry which is preliminary data.</text>
</comment>
<evidence type="ECO:0000259" key="2">
    <source>
        <dbReference type="Pfam" id="PF22431"/>
    </source>
</evidence>
<gene>
    <name evidence="3" type="ORF">KLDO_g838</name>
</gene>
<keyword evidence="1" id="KW-0175">Coiled coil</keyword>
<evidence type="ECO:0000313" key="3">
    <source>
        <dbReference type="EMBL" id="CDO92519.1"/>
    </source>
</evidence>
<dbReference type="InterPro" id="IPR054494">
    <property type="entry name" value="COG2_C"/>
</dbReference>
<organism evidence="3 4">
    <name type="scientific">Kluyveromyces dobzhanskii CBS 2104</name>
    <dbReference type="NCBI Taxonomy" id="1427455"/>
    <lineage>
        <taxon>Eukaryota</taxon>
        <taxon>Fungi</taxon>
        <taxon>Dikarya</taxon>
        <taxon>Ascomycota</taxon>
        <taxon>Saccharomycotina</taxon>
        <taxon>Saccharomycetes</taxon>
        <taxon>Saccharomycetales</taxon>
        <taxon>Saccharomycetaceae</taxon>
        <taxon>Kluyveromyces</taxon>
    </lineage>
</organism>
<feature type="coiled-coil region" evidence="1">
    <location>
        <begin position="88"/>
        <end position="115"/>
    </location>
</feature>
<dbReference type="EMBL" id="CCBQ010000016">
    <property type="protein sequence ID" value="CDO92519.1"/>
    <property type="molecule type" value="Genomic_DNA"/>
</dbReference>
<sequence>MSDLSDEMELPVTKDLNRELVSSFVQKNGSLDIDKLLLENNFQYVSLDELSYEVTALKQSMEQTILDEISDNYPEYMEICERFDTSNNNEVLDKLKQVLNDLQQFNKQLTQLCDSTVAETREKTVTVLSYFKSLDSLLGKLDDITRLADSLKICQELFSSLQSMTQLQIDDELTFTVAKQLSTILIRCDYRFRHLEDNESTLVTRMRNDFKSILESSKALVKPILEKQSPQQTAEIS</sequence>
<proteinExistence type="predicted"/>
<evidence type="ECO:0000313" key="4">
    <source>
        <dbReference type="Proteomes" id="UP000031516"/>
    </source>
</evidence>
<reference evidence="3 4" key="1">
    <citation type="submission" date="2014-03" db="EMBL/GenBank/DDBJ databases">
        <title>The genome of Kluyveromyces dobzhanskii.</title>
        <authorList>
            <person name="Nystedt B."/>
            <person name="Astrom S."/>
        </authorList>
    </citation>
    <scope>NUCLEOTIDE SEQUENCE [LARGE SCALE GENOMIC DNA]</scope>
    <source>
        <strain evidence="3 4">CBS 2104</strain>
    </source>
</reference>
<dbReference type="Gene3D" id="1.20.58.1240">
    <property type="match status" value="1"/>
</dbReference>
<dbReference type="OrthoDB" id="4034328at2759"/>
<dbReference type="AlphaFoldDB" id="A0A0A8L2T8"/>
<protein>
    <submittedName>
        <fullName evidence="3">WGS project CCBQ000000000 data, contig 00012</fullName>
    </submittedName>
</protein>
<name>A0A0A8L2T8_9SACH</name>
<dbReference type="Proteomes" id="UP000031516">
    <property type="component" value="Unassembled WGS sequence"/>
</dbReference>
<keyword evidence="4" id="KW-1185">Reference proteome</keyword>